<evidence type="ECO:0000313" key="2">
    <source>
        <dbReference type="Ensembl" id="ENSHBUP00000031401.1"/>
    </source>
</evidence>
<dbReference type="InterPro" id="IPR002327">
    <property type="entry name" value="Cyt_c_1A/1B"/>
</dbReference>
<proteinExistence type="inferred from homology"/>
<evidence type="ECO:0000256" key="1">
    <source>
        <dbReference type="ARBA" id="ARBA00006488"/>
    </source>
</evidence>
<keyword evidence="3" id="KW-1185">Reference proteome</keyword>
<accession>A0A3Q2WZ67</accession>
<reference evidence="2" key="2">
    <citation type="submission" date="2025-09" db="UniProtKB">
        <authorList>
            <consortium name="Ensembl"/>
        </authorList>
    </citation>
    <scope>IDENTIFICATION</scope>
</reference>
<dbReference type="Ensembl" id="ENSHBUT00000023366.1">
    <property type="protein sequence ID" value="ENSHBUP00000031401.1"/>
    <property type="gene ID" value="ENSHBUG00000000517.1"/>
</dbReference>
<protein>
    <recommendedName>
        <fullName evidence="4">Cytochrome c domain-containing protein</fullName>
    </recommendedName>
</protein>
<comment type="similarity">
    <text evidence="1">Belongs to the cytochrome c family.</text>
</comment>
<dbReference type="Proteomes" id="UP000264840">
    <property type="component" value="Unplaced"/>
</dbReference>
<dbReference type="InterPro" id="IPR036909">
    <property type="entry name" value="Cyt_c-like_dom_sf"/>
</dbReference>
<organism evidence="2 3">
    <name type="scientific">Haplochromis burtoni</name>
    <name type="common">Burton's mouthbrooder</name>
    <name type="synonym">Chromis burtoni</name>
    <dbReference type="NCBI Taxonomy" id="8153"/>
    <lineage>
        <taxon>Eukaryota</taxon>
        <taxon>Metazoa</taxon>
        <taxon>Chordata</taxon>
        <taxon>Craniata</taxon>
        <taxon>Vertebrata</taxon>
        <taxon>Euteleostomi</taxon>
        <taxon>Actinopterygii</taxon>
        <taxon>Neopterygii</taxon>
        <taxon>Teleostei</taxon>
        <taxon>Neoteleostei</taxon>
        <taxon>Acanthomorphata</taxon>
        <taxon>Ovalentaria</taxon>
        <taxon>Cichlomorphae</taxon>
        <taxon>Cichliformes</taxon>
        <taxon>Cichlidae</taxon>
        <taxon>African cichlids</taxon>
        <taxon>Pseudocrenilabrinae</taxon>
        <taxon>Haplochromini</taxon>
        <taxon>Haplochromis</taxon>
    </lineage>
</organism>
<name>A0A3Q2WZ67_HAPBU</name>
<evidence type="ECO:0008006" key="4">
    <source>
        <dbReference type="Google" id="ProtNLM"/>
    </source>
</evidence>
<dbReference type="AlphaFoldDB" id="A0A3Q2WZ67"/>
<dbReference type="Gene3D" id="1.10.760.10">
    <property type="entry name" value="Cytochrome c-like domain"/>
    <property type="match status" value="1"/>
</dbReference>
<dbReference type="GO" id="GO:0020037">
    <property type="term" value="F:heme binding"/>
    <property type="evidence" value="ECO:0007669"/>
    <property type="project" value="InterPro"/>
</dbReference>
<sequence length="78" mass="8969">MGDVKKGKKVFVQKCSQCRTTGQAPGYSYAQANIDTDIVWDEDTGNPKKYIPGTKMIFSAIRKKKREKGYYRLFKRSL</sequence>
<dbReference type="GO" id="GO:0009055">
    <property type="term" value="F:electron transfer activity"/>
    <property type="evidence" value="ECO:0007669"/>
    <property type="project" value="InterPro"/>
</dbReference>
<dbReference type="OMA" id="FAQKCAQ"/>
<reference evidence="2" key="1">
    <citation type="submission" date="2025-08" db="UniProtKB">
        <authorList>
            <consortium name="Ensembl"/>
        </authorList>
    </citation>
    <scope>IDENTIFICATION</scope>
</reference>
<evidence type="ECO:0000313" key="3">
    <source>
        <dbReference type="Proteomes" id="UP000264840"/>
    </source>
</evidence>
<dbReference type="SUPFAM" id="SSF46626">
    <property type="entry name" value="Cytochrome c"/>
    <property type="match status" value="1"/>
</dbReference>
<dbReference type="PANTHER" id="PTHR11961">
    <property type="entry name" value="CYTOCHROME C"/>
    <property type="match status" value="1"/>
</dbReference>
<dbReference type="STRING" id="8153.ENSHBUP00000031401"/>
<dbReference type="GeneTree" id="ENSGT00960000188241"/>